<sequence>MAYAPIYLKSYRIPRGCIMWYGDQFIDTVLLDDDDGLELYLRLSKSQLSSNSTKSPRKTIIIATVVPGVIIISLFGIFVFIRKNKRRLKQETSNTDDGKWKDEVHLFDFPTIAFATNNFSSDNIIGKGGFGVVYKGKIKDGEEIAVKRFSKASEHRFEDLLNQVVLVAKLQHKNLLQLLGCCIERNERILVYEFMKNASLDTFIFGEKKHLLVWQKRVEIIIGIAKGLLYLHQDSRLKIIHRDLKPSNILLDEMMNPKISDFDTARLFQAEQLEENTNRIIGTFGYMPPEYVINGTFSLKSDVFSFGVLLLEIISGMKNQMCYENMDDVNFLGWAWRVCKEGNILMLVDESLSGSCSVPQVSRFIKIGLLCVQNRAFDRPTMSEVFLMLSNDSWIIKDAKKPPFCEASSKFTNDSMSFSKYQYIK</sequence>
<keyword evidence="4 9" id="KW-0547">Nucleotide-binding</keyword>
<dbReference type="SMART" id="SM00220">
    <property type="entry name" value="S_TKc"/>
    <property type="match status" value="1"/>
</dbReference>
<dbReference type="FunFam" id="1.10.510.10:FF:000060">
    <property type="entry name" value="G-type lectin S-receptor-like serine/threonine-protein kinase"/>
    <property type="match status" value="1"/>
</dbReference>
<dbReference type="PROSITE" id="PS00107">
    <property type="entry name" value="PROTEIN_KINASE_ATP"/>
    <property type="match status" value="1"/>
</dbReference>
<evidence type="ECO:0000256" key="6">
    <source>
        <dbReference type="ARBA" id="ARBA00022840"/>
    </source>
</evidence>
<reference evidence="14" key="1">
    <citation type="journal article" date="2016" name="Nature">
        <title>The genome of the seagrass Zostera marina reveals angiosperm adaptation to the sea.</title>
        <authorList>
            <person name="Olsen J.L."/>
            <person name="Rouze P."/>
            <person name="Verhelst B."/>
            <person name="Lin Y.-C."/>
            <person name="Bayer T."/>
            <person name="Collen J."/>
            <person name="Dattolo E."/>
            <person name="De Paoli E."/>
            <person name="Dittami S."/>
            <person name="Maumus F."/>
            <person name="Michel G."/>
            <person name="Kersting A."/>
            <person name="Lauritano C."/>
            <person name="Lohaus R."/>
            <person name="Toepel M."/>
            <person name="Tonon T."/>
            <person name="Vanneste K."/>
            <person name="Amirebrahimi M."/>
            <person name="Brakel J."/>
            <person name="Bostroem C."/>
            <person name="Chovatia M."/>
            <person name="Grimwood J."/>
            <person name="Jenkins J.W."/>
            <person name="Jueterbock A."/>
            <person name="Mraz A."/>
            <person name="Stam W.T."/>
            <person name="Tice H."/>
            <person name="Bornberg-Bauer E."/>
            <person name="Green P.J."/>
            <person name="Pearson G.A."/>
            <person name="Procaccini G."/>
            <person name="Duarte C.M."/>
            <person name="Schmutz J."/>
            <person name="Reusch T.B.H."/>
            <person name="Van de Peer Y."/>
        </authorList>
    </citation>
    <scope>NUCLEOTIDE SEQUENCE [LARGE SCALE GENOMIC DNA]</scope>
    <source>
        <strain evidence="14">cv. Finnish</strain>
    </source>
</reference>
<comment type="similarity">
    <text evidence="10">Belongs to the protein kinase superfamily.</text>
</comment>
<dbReference type="GO" id="GO:0005886">
    <property type="term" value="C:plasma membrane"/>
    <property type="evidence" value="ECO:0000318"/>
    <property type="project" value="GO_Central"/>
</dbReference>
<dbReference type="Gene3D" id="1.10.510.10">
    <property type="entry name" value="Transferase(Phosphotransferase) domain 1"/>
    <property type="match status" value="1"/>
</dbReference>
<dbReference type="AlphaFoldDB" id="A0A0K9P451"/>
<dbReference type="PROSITE" id="PS00108">
    <property type="entry name" value="PROTEIN_KINASE_ST"/>
    <property type="match status" value="1"/>
</dbReference>
<evidence type="ECO:0000256" key="1">
    <source>
        <dbReference type="ARBA" id="ARBA00022527"/>
    </source>
</evidence>
<evidence type="ECO:0000256" key="2">
    <source>
        <dbReference type="ARBA" id="ARBA00022679"/>
    </source>
</evidence>
<dbReference type="OMA" id="KASEHRF"/>
<dbReference type="PANTHER" id="PTHR27002">
    <property type="entry name" value="RECEPTOR-LIKE SERINE/THREONINE-PROTEIN KINASE SD1-8"/>
    <property type="match status" value="1"/>
</dbReference>
<dbReference type="GO" id="GO:0006955">
    <property type="term" value="P:immune response"/>
    <property type="evidence" value="ECO:0000318"/>
    <property type="project" value="GO_Central"/>
</dbReference>
<evidence type="ECO:0000256" key="7">
    <source>
        <dbReference type="ARBA" id="ARBA00023157"/>
    </source>
</evidence>
<keyword evidence="13" id="KW-0675">Receptor</keyword>
<dbReference type="InterPro" id="IPR011009">
    <property type="entry name" value="Kinase-like_dom_sf"/>
</dbReference>
<keyword evidence="11" id="KW-1133">Transmembrane helix</keyword>
<dbReference type="STRING" id="29655.A0A0K9P451"/>
<evidence type="ECO:0000256" key="9">
    <source>
        <dbReference type="PROSITE-ProRule" id="PRU10141"/>
    </source>
</evidence>
<dbReference type="SUPFAM" id="SSF56112">
    <property type="entry name" value="Protein kinase-like (PK-like)"/>
    <property type="match status" value="1"/>
</dbReference>
<dbReference type="InterPro" id="IPR008271">
    <property type="entry name" value="Ser/Thr_kinase_AS"/>
</dbReference>
<accession>A0A0K9P451</accession>
<keyword evidence="3" id="KW-0732">Signal</keyword>
<dbReference type="OrthoDB" id="4062651at2759"/>
<dbReference type="InterPro" id="IPR017441">
    <property type="entry name" value="Protein_kinase_ATP_BS"/>
</dbReference>
<dbReference type="GO" id="GO:0005524">
    <property type="term" value="F:ATP binding"/>
    <property type="evidence" value="ECO:0007669"/>
    <property type="project" value="UniProtKB-UniRule"/>
</dbReference>
<evidence type="ECO:0000313" key="13">
    <source>
        <dbReference type="EMBL" id="KMZ63768.1"/>
    </source>
</evidence>
<keyword evidence="14" id="KW-1185">Reference proteome</keyword>
<evidence type="ECO:0000256" key="5">
    <source>
        <dbReference type="ARBA" id="ARBA00022777"/>
    </source>
</evidence>
<evidence type="ECO:0000256" key="3">
    <source>
        <dbReference type="ARBA" id="ARBA00022729"/>
    </source>
</evidence>
<protein>
    <submittedName>
        <fullName evidence="13">Receptor kinase 1</fullName>
    </submittedName>
</protein>
<keyword evidence="11" id="KW-0472">Membrane</keyword>
<dbReference type="Proteomes" id="UP000036987">
    <property type="component" value="Unassembled WGS sequence"/>
</dbReference>
<keyword evidence="8" id="KW-0325">Glycoprotein</keyword>
<feature type="domain" description="Protein kinase" evidence="12">
    <location>
        <begin position="119"/>
        <end position="395"/>
    </location>
</feature>
<evidence type="ECO:0000256" key="10">
    <source>
        <dbReference type="RuleBase" id="RU000304"/>
    </source>
</evidence>
<name>A0A0K9P451_ZOSMR</name>
<feature type="binding site" evidence="9">
    <location>
        <position position="147"/>
    </location>
    <ligand>
        <name>ATP</name>
        <dbReference type="ChEBI" id="CHEBI:30616"/>
    </ligand>
</feature>
<evidence type="ECO:0000256" key="11">
    <source>
        <dbReference type="SAM" id="Phobius"/>
    </source>
</evidence>
<organism evidence="13 14">
    <name type="scientific">Zostera marina</name>
    <name type="common">Eelgrass</name>
    <dbReference type="NCBI Taxonomy" id="29655"/>
    <lineage>
        <taxon>Eukaryota</taxon>
        <taxon>Viridiplantae</taxon>
        <taxon>Streptophyta</taxon>
        <taxon>Embryophyta</taxon>
        <taxon>Tracheophyta</taxon>
        <taxon>Spermatophyta</taxon>
        <taxon>Magnoliopsida</taxon>
        <taxon>Liliopsida</taxon>
        <taxon>Zosteraceae</taxon>
        <taxon>Zostera</taxon>
    </lineage>
</organism>
<evidence type="ECO:0000256" key="8">
    <source>
        <dbReference type="ARBA" id="ARBA00023180"/>
    </source>
</evidence>
<keyword evidence="11" id="KW-0812">Transmembrane</keyword>
<dbReference type="CDD" id="cd12087">
    <property type="entry name" value="TM_EGFR-like"/>
    <property type="match status" value="1"/>
</dbReference>
<dbReference type="Pfam" id="PF07714">
    <property type="entry name" value="PK_Tyr_Ser-Thr"/>
    <property type="match status" value="1"/>
</dbReference>
<dbReference type="InterPro" id="IPR001245">
    <property type="entry name" value="Ser-Thr/Tyr_kinase_cat_dom"/>
</dbReference>
<keyword evidence="6 9" id="KW-0067">ATP-binding</keyword>
<dbReference type="Gene3D" id="3.30.200.20">
    <property type="entry name" value="Phosphorylase Kinase, domain 1"/>
    <property type="match status" value="1"/>
</dbReference>
<dbReference type="InterPro" id="IPR000719">
    <property type="entry name" value="Prot_kinase_dom"/>
</dbReference>
<dbReference type="GO" id="GO:0004674">
    <property type="term" value="F:protein serine/threonine kinase activity"/>
    <property type="evidence" value="ECO:0000318"/>
    <property type="project" value="GO_Central"/>
</dbReference>
<keyword evidence="5 13" id="KW-0418">Kinase</keyword>
<keyword evidence="7" id="KW-1015">Disulfide bond</keyword>
<dbReference type="PROSITE" id="PS50011">
    <property type="entry name" value="PROTEIN_KINASE_DOM"/>
    <property type="match status" value="1"/>
</dbReference>
<evidence type="ECO:0000256" key="4">
    <source>
        <dbReference type="ARBA" id="ARBA00022741"/>
    </source>
</evidence>
<dbReference type="FunFam" id="3.30.200.20:FF:000466">
    <property type="entry name" value="Putative LRR receptor-like serine/threonine-protein kinase"/>
    <property type="match status" value="1"/>
</dbReference>
<dbReference type="EMBL" id="LFYR01001212">
    <property type="protein sequence ID" value="KMZ63768.1"/>
    <property type="molecule type" value="Genomic_DNA"/>
</dbReference>
<comment type="caution">
    <text evidence="13">The sequence shown here is derived from an EMBL/GenBank/DDBJ whole genome shotgun (WGS) entry which is preliminary data.</text>
</comment>
<keyword evidence="2" id="KW-0808">Transferase</keyword>
<dbReference type="PANTHER" id="PTHR27002:SF1095">
    <property type="entry name" value="G-TYPE LECTIN S-RECEPTOR-LIKE SERINE_THREONINE-PROTEIN KINASE RKS1"/>
    <property type="match status" value="1"/>
</dbReference>
<feature type="transmembrane region" description="Helical" evidence="11">
    <location>
        <begin position="60"/>
        <end position="81"/>
    </location>
</feature>
<gene>
    <name evidence="13" type="ORF">ZOSMA_39G00380</name>
</gene>
<proteinExistence type="inferred from homology"/>
<evidence type="ECO:0000259" key="12">
    <source>
        <dbReference type="PROSITE" id="PS50011"/>
    </source>
</evidence>
<evidence type="ECO:0000313" key="14">
    <source>
        <dbReference type="Proteomes" id="UP000036987"/>
    </source>
</evidence>
<dbReference type="GO" id="GO:0007165">
    <property type="term" value="P:signal transduction"/>
    <property type="evidence" value="ECO:0000318"/>
    <property type="project" value="GO_Central"/>
</dbReference>
<keyword evidence="1 10" id="KW-0723">Serine/threonine-protein kinase</keyword>